<evidence type="ECO:0000313" key="2">
    <source>
        <dbReference type="Proteomes" id="UP001266305"/>
    </source>
</evidence>
<evidence type="ECO:0000313" key="1">
    <source>
        <dbReference type="EMBL" id="KAK2082195.1"/>
    </source>
</evidence>
<gene>
    <name evidence="1" type="ORF">P7K49_039420</name>
</gene>
<protein>
    <submittedName>
        <fullName evidence="1">Uncharacterized protein</fullName>
    </submittedName>
</protein>
<keyword evidence="2" id="KW-1185">Reference proteome</keyword>
<name>A0ABQ9TCB2_SAGOE</name>
<feature type="non-terminal residue" evidence="1">
    <location>
        <position position="57"/>
    </location>
</feature>
<dbReference type="EMBL" id="JASSZA010000043">
    <property type="protein sequence ID" value="KAK2082195.1"/>
    <property type="molecule type" value="Genomic_DNA"/>
</dbReference>
<sequence>GGLASSPGVGTVRESSQHMACATRAVAQGLLPGTGSRDSQILTQLTVAAHVSLKTRT</sequence>
<proteinExistence type="predicted"/>
<dbReference type="Proteomes" id="UP001266305">
    <property type="component" value="Unassembled WGS sequence"/>
</dbReference>
<feature type="non-terminal residue" evidence="1">
    <location>
        <position position="1"/>
    </location>
</feature>
<organism evidence="1 2">
    <name type="scientific">Saguinus oedipus</name>
    <name type="common">Cotton-top tamarin</name>
    <name type="synonym">Oedipomidas oedipus</name>
    <dbReference type="NCBI Taxonomy" id="9490"/>
    <lineage>
        <taxon>Eukaryota</taxon>
        <taxon>Metazoa</taxon>
        <taxon>Chordata</taxon>
        <taxon>Craniata</taxon>
        <taxon>Vertebrata</taxon>
        <taxon>Euteleostomi</taxon>
        <taxon>Mammalia</taxon>
        <taxon>Eutheria</taxon>
        <taxon>Euarchontoglires</taxon>
        <taxon>Primates</taxon>
        <taxon>Haplorrhini</taxon>
        <taxon>Platyrrhini</taxon>
        <taxon>Cebidae</taxon>
        <taxon>Callitrichinae</taxon>
        <taxon>Saguinus</taxon>
    </lineage>
</organism>
<comment type="caution">
    <text evidence="1">The sequence shown here is derived from an EMBL/GenBank/DDBJ whole genome shotgun (WGS) entry which is preliminary data.</text>
</comment>
<reference evidence="1 2" key="1">
    <citation type="submission" date="2023-05" db="EMBL/GenBank/DDBJ databases">
        <title>B98-5 Cell Line De Novo Hybrid Assembly: An Optical Mapping Approach.</title>
        <authorList>
            <person name="Kananen K."/>
            <person name="Auerbach J.A."/>
            <person name="Kautto E."/>
            <person name="Blachly J.S."/>
        </authorList>
    </citation>
    <scope>NUCLEOTIDE SEQUENCE [LARGE SCALE GENOMIC DNA]</scope>
    <source>
        <strain evidence="1">B95-8</strain>
        <tissue evidence="1">Cell line</tissue>
    </source>
</reference>
<accession>A0ABQ9TCB2</accession>